<dbReference type="HOGENOM" id="CLU_017584_0_0_4"/>
<geneLocation type="plasmid" evidence="8 9">
    <name>pBPHY01</name>
</geneLocation>
<evidence type="ECO:0000256" key="3">
    <source>
        <dbReference type="ARBA" id="ARBA00023015"/>
    </source>
</evidence>
<dbReference type="GO" id="GO:0003677">
    <property type="term" value="F:DNA binding"/>
    <property type="evidence" value="ECO:0007669"/>
    <property type="project" value="UniProtKB-KW"/>
</dbReference>
<evidence type="ECO:0000313" key="9">
    <source>
        <dbReference type="Proteomes" id="UP000001192"/>
    </source>
</evidence>
<keyword evidence="8" id="KW-0808">Transferase</keyword>
<dbReference type="Gene3D" id="1.10.10.10">
    <property type="entry name" value="Winged helix-like DNA-binding domain superfamily/Winged helix DNA-binding domain"/>
    <property type="match status" value="1"/>
</dbReference>
<dbReference type="PANTHER" id="PTHR46577:SF1">
    <property type="entry name" value="HTH-TYPE TRANSCRIPTIONAL REGULATORY PROTEIN GABR"/>
    <property type="match status" value="1"/>
</dbReference>
<evidence type="ECO:0000259" key="7">
    <source>
        <dbReference type="PROSITE" id="PS50949"/>
    </source>
</evidence>
<dbReference type="SMART" id="SM00345">
    <property type="entry name" value="HTH_GNTR"/>
    <property type="match status" value="1"/>
</dbReference>
<feature type="compositionally biased region" description="Basic residues" evidence="6">
    <location>
        <begin position="1"/>
        <end position="11"/>
    </location>
</feature>
<dbReference type="SUPFAM" id="SSF53383">
    <property type="entry name" value="PLP-dependent transferases"/>
    <property type="match status" value="1"/>
</dbReference>
<dbReference type="GO" id="GO:0003700">
    <property type="term" value="F:DNA-binding transcription factor activity"/>
    <property type="evidence" value="ECO:0007669"/>
    <property type="project" value="InterPro"/>
</dbReference>
<dbReference type="InterPro" id="IPR004839">
    <property type="entry name" value="Aminotransferase_I/II_large"/>
</dbReference>
<evidence type="ECO:0000256" key="6">
    <source>
        <dbReference type="SAM" id="MobiDB-lite"/>
    </source>
</evidence>
<reference evidence="9" key="1">
    <citation type="journal article" date="2014" name="Stand. Genomic Sci.">
        <title>Complete genome sequence of Burkholderia phymatum STM815(T), a broad host range and efficient nitrogen-fixing symbiont of Mimosa species.</title>
        <authorList>
            <person name="Moulin L."/>
            <person name="Klonowska A."/>
            <person name="Caroline B."/>
            <person name="Booth K."/>
            <person name="Vriezen J.A."/>
            <person name="Melkonian R."/>
            <person name="James E.K."/>
            <person name="Young J.P."/>
            <person name="Bena G."/>
            <person name="Hauser L."/>
            <person name="Land M."/>
            <person name="Kyrpides N."/>
            <person name="Bruce D."/>
            <person name="Chain P."/>
            <person name="Copeland A."/>
            <person name="Pitluck S."/>
            <person name="Woyke T."/>
            <person name="Lizotte-Waniewski M."/>
            <person name="Bristow J."/>
            <person name="Riley M."/>
        </authorList>
    </citation>
    <scope>NUCLEOTIDE SEQUENCE [LARGE SCALE GENOMIC DNA]</scope>
    <source>
        <strain evidence="9">DSM 17167 / CIP 108236 / LMG 21445 / STM815</strain>
        <plasmid evidence="9">Plasmid pBPHY01</plasmid>
    </source>
</reference>
<dbReference type="Proteomes" id="UP000001192">
    <property type="component" value="Plasmid pBPHY01"/>
</dbReference>
<keyword evidence="5" id="KW-0804">Transcription</keyword>
<sequence length="489" mass="52763">MAAHARVRHMPYMRDKMPHMPASSSSTRKRAARRPDWIADFTDNGKARYLQIVDLIERAVADGKLNPGDRLPPQRKLAEMVGVDLTTVTRGFAEAHRRNLIESRGPLGTFIAPPKATFLQQVDLSMNIPPPPADLDLAVLLKRGLSQVLVRSDIDLLMTYQLGGGSDTDRQAGAAWLAPILGRVDPSRVIVTPGAHSALAALILSLTRPDAPIFTEQLIYPGLPLIVRQLGRALGAIACDEYGMRPDALDEACARARGGVIYLNPTIRNPTAQTMPAQRRKDILAVAARWNVPVVEDDPYWLFADSPPAPLAALAPQQVYYLSTLSKCISPGLRAAFLVLPVAGAQEAFLKALRSLSLMSPPLTTSLVTQWILEGTATEVLTGILKESRERLLAASQILSSVNMAGSGGAIHVWQPLPAHWAAQSLAAAARTEGLVVAPSSAFCQSGDVPNAIRISLGGCTRRTELNSALRKLAQLVARKSSDEDRLLI</sequence>
<dbReference type="Gene3D" id="3.40.640.10">
    <property type="entry name" value="Type I PLP-dependent aspartate aminotransferase-like (Major domain)"/>
    <property type="match status" value="1"/>
</dbReference>
<evidence type="ECO:0000256" key="4">
    <source>
        <dbReference type="ARBA" id="ARBA00023125"/>
    </source>
</evidence>
<dbReference type="KEGG" id="bph:Bphy_5823"/>
<evidence type="ECO:0000256" key="2">
    <source>
        <dbReference type="ARBA" id="ARBA00022898"/>
    </source>
</evidence>
<comment type="similarity">
    <text evidence="1">In the C-terminal section; belongs to the class-I pyridoxal-phosphate-dependent aminotransferase family.</text>
</comment>
<dbReference type="Pfam" id="PF00392">
    <property type="entry name" value="GntR"/>
    <property type="match status" value="1"/>
</dbReference>
<dbReference type="PANTHER" id="PTHR46577">
    <property type="entry name" value="HTH-TYPE TRANSCRIPTIONAL REGULATORY PROTEIN GABR"/>
    <property type="match status" value="1"/>
</dbReference>
<dbReference type="InterPro" id="IPR015424">
    <property type="entry name" value="PyrdxlP-dep_Trfase"/>
</dbReference>
<dbReference type="InterPro" id="IPR036388">
    <property type="entry name" value="WH-like_DNA-bd_sf"/>
</dbReference>
<dbReference type="SUPFAM" id="SSF46785">
    <property type="entry name" value="Winged helix' DNA-binding domain"/>
    <property type="match status" value="1"/>
</dbReference>
<evidence type="ECO:0000256" key="1">
    <source>
        <dbReference type="ARBA" id="ARBA00005384"/>
    </source>
</evidence>
<gene>
    <name evidence="8" type="ordered locus">Bphy_5823</name>
</gene>
<dbReference type="GO" id="GO:0030170">
    <property type="term" value="F:pyridoxal phosphate binding"/>
    <property type="evidence" value="ECO:0007669"/>
    <property type="project" value="InterPro"/>
</dbReference>
<organism evidence="8 9">
    <name type="scientific">Paraburkholderia phymatum (strain DSM 17167 / CIP 108236 / LMG 21445 / STM815)</name>
    <name type="common">Burkholderia phymatum</name>
    <dbReference type="NCBI Taxonomy" id="391038"/>
    <lineage>
        <taxon>Bacteria</taxon>
        <taxon>Pseudomonadati</taxon>
        <taxon>Pseudomonadota</taxon>
        <taxon>Betaproteobacteria</taxon>
        <taxon>Burkholderiales</taxon>
        <taxon>Burkholderiaceae</taxon>
        <taxon>Paraburkholderia</taxon>
    </lineage>
</organism>
<accession>B2JVB2</accession>
<proteinExistence type="inferred from homology"/>
<dbReference type="AlphaFoldDB" id="B2JVB2"/>
<evidence type="ECO:0000313" key="8">
    <source>
        <dbReference type="EMBL" id="ACC74889.1"/>
    </source>
</evidence>
<dbReference type="Pfam" id="PF00155">
    <property type="entry name" value="Aminotran_1_2"/>
    <property type="match status" value="1"/>
</dbReference>
<keyword evidence="3" id="KW-0805">Transcription regulation</keyword>
<dbReference type="EMBL" id="CP001045">
    <property type="protein sequence ID" value="ACC74889.1"/>
    <property type="molecule type" value="Genomic_DNA"/>
</dbReference>
<dbReference type="InterPro" id="IPR000524">
    <property type="entry name" value="Tscrpt_reg_HTH_GntR"/>
</dbReference>
<dbReference type="CDD" id="cd00609">
    <property type="entry name" value="AAT_like"/>
    <property type="match status" value="1"/>
</dbReference>
<dbReference type="InterPro" id="IPR036390">
    <property type="entry name" value="WH_DNA-bd_sf"/>
</dbReference>
<feature type="region of interest" description="Disordered" evidence="6">
    <location>
        <begin position="1"/>
        <end position="32"/>
    </location>
</feature>
<dbReference type="InterPro" id="IPR015421">
    <property type="entry name" value="PyrdxlP-dep_Trfase_major"/>
</dbReference>
<keyword evidence="8" id="KW-0614">Plasmid</keyword>
<name>B2JVB2_PARP8</name>
<dbReference type="GO" id="GO:0008483">
    <property type="term" value="F:transaminase activity"/>
    <property type="evidence" value="ECO:0007669"/>
    <property type="project" value="UniProtKB-KW"/>
</dbReference>
<dbReference type="CDD" id="cd07377">
    <property type="entry name" value="WHTH_GntR"/>
    <property type="match status" value="1"/>
</dbReference>
<feature type="domain" description="HTH gntR-type" evidence="7">
    <location>
        <begin position="46"/>
        <end position="114"/>
    </location>
</feature>
<dbReference type="InterPro" id="IPR051446">
    <property type="entry name" value="HTH_trans_reg/aminotransferase"/>
</dbReference>
<dbReference type="PROSITE" id="PS50949">
    <property type="entry name" value="HTH_GNTR"/>
    <property type="match status" value="1"/>
</dbReference>
<keyword evidence="4" id="KW-0238">DNA-binding</keyword>
<keyword evidence="8" id="KW-0032">Aminotransferase</keyword>
<protein>
    <submittedName>
        <fullName evidence="8">Transcriptional regulator, GntR family with aminotransferase domain</fullName>
    </submittedName>
</protein>
<keyword evidence="2" id="KW-0663">Pyridoxal phosphate</keyword>
<keyword evidence="9" id="KW-1185">Reference proteome</keyword>
<evidence type="ECO:0000256" key="5">
    <source>
        <dbReference type="ARBA" id="ARBA00023163"/>
    </source>
</evidence>